<protein>
    <submittedName>
        <fullName evidence="2">Uncharacterized protein</fullName>
    </submittedName>
</protein>
<proteinExistence type="predicted"/>
<gene>
    <name evidence="2" type="ORF">CEXT_31421</name>
</gene>
<feature type="compositionally biased region" description="Basic and acidic residues" evidence="1">
    <location>
        <begin position="57"/>
        <end position="75"/>
    </location>
</feature>
<comment type="caution">
    <text evidence="2">The sequence shown here is derived from an EMBL/GenBank/DDBJ whole genome shotgun (WGS) entry which is preliminary data.</text>
</comment>
<feature type="region of interest" description="Disordered" evidence="1">
    <location>
        <begin position="33"/>
        <end position="107"/>
    </location>
</feature>
<accession>A0AAV4SYF6</accession>
<sequence>MQPLSRCEPRLFISLRGSTRDSCKWLASLNPLGTRPSLLSAADSASPSPRDGALRGNVERWPQRSLVRGDGEARLRHSGKSLASDLRLEDPGYHFNGPDSSLTLRDH</sequence>
<evidence type="ECO:0000313" key="3">
    <source>
        <dbReference type="Proteomes" id="UP001054945"/>
    </source>
</evidence>
<feature type="compositionally biased region" description="Polar residues" evidence="1">
    <location>
        <begin position="98"/>
        <end position="107"/>
    </location>
</feature>
<evidence type="ECO:0000313" key="2">
    <source>
        <dbReference type="EMBL" id="GIY38414.1"/>
    </source>
</evidence>
<reference evidence="2 3" key="1">
    <citation type="submission" date="2021-06" db="EMBL/GenBank/DDBJ databases">
        <title>Caerostris extrusa draft genome.</title>
        <authorList>
            <person name="Kono N."/>
            <person name="Arakawa K."/>
        </authorList>
    </citation>
    <scope>NUCLEOTIDE SEQUENCE [LARGE SCALE GENOMIC DNA]</scope>
</reference>
<dbReference type="EMBL" id="BPLR01010300">
    <property type="protein sequence ID" value="GIY38414.1"/>
    <property type="molecule type" value="Genomic_DNA"/>
</dbReference>
<dbReference type="AlphaFoldDB" id="A0AAV4SYF6"/>
<organism evidence="2 3">
    <name type="scientific">Caerostris extrusa</name>
    <name type="common">Bark spider</name>
    <name type="synonym">Caerostris bankana</name>
    <dbReference type="NCBI Taxonomy" id="172846"/>
    <lineage>
        <taxon>Eukaryota</taxon>
        <taxon>Metazoa</taxon>
        <taxon>Ecdysozoa</taxon>
        <taxon>Arthropoda</taxon>
        <taxon>Chelicerata</taxon>
        <taxon>Arachnida</taxon>
        <taxon>Araneae</taxon>
        <taxon>Araneomorphae</taxon>
        <taxon>Entelegynae</taxon>
        <taxon>Araneoidea</taxon>
        <taxon>Araneidae</taxon>
        <taxon>Caerostris</taxon>
    </lineage>
</organism>
<keyword evidence="3" id="KW-1185">Reference proteome</keyword>
<feature type="compositionally biased region" description="Low complexity" evidence="1">
    <location>
        <begin position="35"/>
        <end position="51"/>
    </location>
</feature>
<dbReference type="Proteomes" id="UP001054945">
    <property type="component" value="Unassembled WGS sequence"/>
</dbReference>
<evidence type="ECO:0000256" key="1">
    <source>
        <dbReference type="SAM" id="MobiDB-lite"/>
    </source>
</evidence>
<name>A0AAV4SYF6_CAEEX</name>